<evidence type="ECO:0008006" key="4">
    <source>
        <dbReference type="Google" id="ProtNLM"/>
    </source>
</evidence>
<protein>
    <recommendedName>
        <fullName evidence="4">Alternate signal-mediated exported protein</fullName>
    </recommendedName>
</protein>
<evidence type="ECO:0000313" key="3">
    <source>
        <dbReference type="Proteomes" id="UP000664357"/>
    </source>
</evidence>
<feature type="chain" id="PRO_5045846072" description="Alternate signal-mediated exported protein" evidence="1">
    <location>
        <begin position="29"/>
        <end position="424"/>
    </location>
</feature>
<reference evidence="2 3" key="1">
    <citation type="submission" date="2021-03" db="EMBL/GenBank/DDBJ databases">
        <authorList>
            <person name="Gilmore M.S."/>
            <person name="Schwartzman J."/>
            <person name="Van Tyne D."/>
            <person name="Martin M."/>
            <person name="Earl A.M."/>
            <person name="Manson A.L."/>
            <person name="Straub T."/>
            <person name="Salamzade R."/>
            <person name="Saavedra J."/>
            <person name="Lebreton F."/>
            <person name="Prichula J."/>
            <person name="Schaufler K."/>
            <person name="Gaca A."/>
            <person name="Sgardioli B."/>
            <person name="Wagenaar J."/>
            <person name="Strong T."/>
        </authorList>
    </citation>
    <scope>NUCLEOTIDE SEQUENCE [LARGE SCALE GENOMIC DNA]</scope>
    <source>
        <strain evidence="2 3">665A</strain>
    </source>
</reference>
<keyword evidence="3" id="KW-1185">Reference proteome</keyword>
<proteinExistence type="predicted"/>
<name>A0ABV0EVI5_9ENTE</name>
<evidence type="ECO:0000256" key="1">
    <source>
        <dbReference type="SAM" id="SignalP"/>
    </source>
</evidence>
<reference evidence="2 3" key="2">
    <citation type="submission" date="2024-02" db="EMBL/GenBank/DDBJ databases">
        <title>The Genome Sequence of Enterococcus sp. DIV0159.</title>
        <authorList>
            <person name="Earl A."/>
            <person name="Manson A."/>
            <person name="Gilmore M."/>
            <person name="Sanders J."/>
            <person name="Shea T."/>
            <person name="Howe W."/>
            <person name="Livny J."/>
            <person name="Cuomo C."/>
            <person name="Neafsey D."/>
            <person name="Birren B."/>
        </authorList>
    </citation>
    <scope>NUCLEOTIDE SEQUENCE [LARGE SCALE GENOMIC DNA]</scope>
    <source>
        <strain evidence="2 3">665A</strain>
    </source>
</reference>
<keyword evidence="1" id="KW-0732">Signal</keyword>
<organism evidence="2 3">
    <name type="scientific">Candidatus Enterococcus ferrettii</name>
    <dbReference type="NCBI Taxonomy" id="2815324"/>
    <lineage>
        <taxon>Bacteria</taxon>
        <taxon>Bacillati</taxon>
        <taxon>Bacillota</taxon>
        <taxon>Bacilli</taxon>
        <taxon>Lactobacillales</taxon>
        <taxon>Enterococcaceae</taxon>
        <taxon>Enterococcus</taxon>
    </lineage>
</organism>
<dbReference type="RefSeq" id="WP_347298957.1">
    <property type="nucleotide sequence ID" value="NZ_JAFREL020000005.1"/>
</dbReference>
<evidence type="ECO:0000313" key="2">
    <source>
        <dbReference type="EMBL" id="MEO1772664.1"/>
    </source>
</evidence>
<gene>
    <name evidence="2" type="ORF">JZO67_004646</name>
</gene>
<sequence length="424" mass="45591">MKKNNKKKKLMAAAAALALIAAISGTFAWITSQDQRVNRVESAAVVDGSTTIIEKWEPKPLVPGTEATKEVAVSNTGSASVFVRMSYEEVLKHLTDKGEQKYAPSTGTGAVAGAKYVNVTNDPGLDKHMPINYNMTKMIADGFEEVPAGQVTGLETDTKLYVKGGKSPIPVTGGYAKSYEKIIVHEYDTGKYQAMECKIDDDWQSETSLNAKDWEFTVSDLEYGYYDKGYTNKVVNWAKSSLEDAAGNPTGNALLGTNGLRYGVDYDYRIAALGLTAIPGETPAVTHPTDPLLDPVPTGAGKSSVQADIAGLNKSAIKVKYTAAVVDSAGLAAATNNWIYNPEDGWFYYTQPLTSGTTTANLMESLVFESDLGKEYTNATYDLVVKLETIQATKEALTDAAGWELDTTTATNVMTKAICDKLAP</sequence>
<feature type="signal peptide" evidence="1">
    <location>
        <begin position="1"/>
        <end position="28"/>
    </location>
</feature>
<accession>A0ABV0EVI5</accession>
<dbReference type="Proteomes" id="UP000664357">
    <property type="component" value="Unassembled WGS sequence"/>
</dbReference>
<comment type="caution">
    <text evidence="2">The sequence shown here is derived from an EMBL/GenBank/DDBJ whole genome shotgun (WGS) entry which is preliminary data.</text>
</comment>
<dbReference type="EMBL" id="JAFREL020000005">
    <property type="protein sequence ID" value="MEO1772664.1"/>
    <property type="molecule type" value="Genomic_DNA"/>
</dbReference>